<name>A0ABU4MKP9_9ACTN</name>
<protein>
    <submittedName>
        <fullName evidence="1">Uncharacterized protein</fullName>
    </submittedName>
</protein>
<accession>A0ABU4MKP9</accession>
<comment type="caution">
    <text evidence="1">The sequence shown here is derived from an EMBL/GenBank/DDBJ whole genome shotgun (WGS) entry which is preliminary data.</text>
</comment>
<keyword evidence="2" id="KW-1185">Reference proteome</keyword>
<sequence length="91" mass="10103">MRQQVLVLYLSTSALDSPVVGWSRYDGTGRTRPTAGDGDEPPYPTGLDALLDGWRLFQASQLLPPGSGHEYDVSFLKHEFFFEKLEETSPG</sequence>
<dbReference type="RefSeq" id="WP_060882705.1">
    <property type="nucleotide sequence ID" value="NZ_JABXWF010000006.1"/>
</dbReference>
<dbReference type="Proteomes" id="UP001282474">
    <property type="component" value="Unassembled WGS sequence"/>
</dbReference>
<evidence type="ECO:0000313" key="2">
    <source>
        <dbReference type="Proteomes" id="UP001282474"/>
    </source>
</evidence>
<dbReference type="EMBL" id="JARAWJ010000007">
    <property type="protein sequence ID" value="MDX3038041.1"/>
    <property type="molecule type" value="Genomic_DNA"/>
</dbReference>
<evidence type="ECO:0000313" key="1">
    <source>
        <dbReference type="EMBL" id="MDX3038041.1"/>
    </source>
</evidence>
<gene>
    <name evidence="1" type="ORF">PV383_12800</name>
</gene>
<organism evidence="1 2">
    <name type="scientific">Streptomyces caniscabiei</name>
    <dbReference type="NCBI Taxonomy" id="2746961"/>
    <lineage>
        <taxon>Bacteria</taxon>
        <taxon>Bacillati</taxon>
        <taxon>Actinomycetota</taxon>
        <taxon>Actinomycetes</taxon>
        <taxon>Kitasatosporales</taxon>
        <taxon>Streptomycetaceae</taxon>
        <taxon>Streptomyces</taxon>
    </lineage>
</organism>
<proteinExistence type="predicted"/>
<reference evidence="1 2" key="1">
    <citation type="journal article" date="2023" name="Microb. Genom.">
        <title>Mesoterricola silvestris gen. nov., sp. nov., Mesoterricola sediminis sp. nov., Geothrix oryzae sp. nov., Geothrix edaphica sp. nov., Geothrix rubra sp. nov., and Geothrix limicola sp. nov., six novel members of Acidobacteriota isolated from soils.</title>
        <authorList>
            <person name="Weisberg A.J."/>
            <person name="Pearce E."/>
            <person name="Kramer C.G."/>
            <person name="Chang J.H."/>
            <person name="Clarke C.R."/>
        </authorList>
    </citation>
    <scope>NUCLEOTIDE SEQUENCE [LARGE SCALE GENOMIC DNA]</scope>
    <source>
        <strain evidence="1 2">NE20-4-1</strain>
    </source>
</reference>